<dbReference type="PROSITE" id="PS51278">
    <property type="entry name" value="GATASE_TYPE_2"/>
    <property type="match status" value="1"/>
</dbReference>
<dbReference type="PANTHER" id="PTHR39673:SF5">
    <property type="entry name" value="TUNGSTEN-CONTAINING FORMYLMETHANOFURAN DEHYDROGENASE 2 SUBUNIT C"/>
    <property type="match status" value="1"/>
</dbReference>
<name>F2L2A4_THEU7</name>
<dbReference type="KEGG" id="tuz:TUZN_0271"/>
<dbReference type="PIRSF" id="PIRSF036632">
    <property type="entry name" value="GOGAT_lg_1_3"/>
    <property type="match status" value="1"/>
</dbReference>
<feature type="domain" description="Glutamine amidotransferase type-2" evidence="1">
    <location>
        <begin position="2"/>
        <end position="277"/>
    </location>
</feature>
<dbReference type="HOGENOM" id="CLU_424917_0_0_2"/>
<sequence>MCGILGLYSLDGVEIPAGLAIRGLGVMRERGTPHGAGLALYRPSERPRIKAFVRAPIGPKYIKISDNLYDVELDEYTEVDGYIYLNSKWIDVYKVVGWPEDVDKLYGVGNLSSRAWIGHTRYPTNSPGRLPYYSHPFTAGDVAIVHNGDLSSYGANVNFIKYRAHAKFTGNDSEAIAYLLSFLAKELGVEEAVKELMYGRRYRWARLDGPYAVAFIVGGPRPIFGAFVDTQHFRPLYVGVSGSLLLVASEAAAIKAVAPRANVWALRGGEYIIAEGDEVYGNYRKRYVYSELPPEPPDAIDASLYDAVSLARVVREELAGRGQVDVVNVNGHRYLGNGMSSGYLRLWGVVGNASANVMSGGRLDVYGDVQDDFGDAMNGGTAVIYGNAGDALGQAKRGGEIYVYGDAGTRAAIQHRGGVLIIGGSAGKYLGEYMGGGTVVVLRATNDEEVGDMIARGMVGGELYIRGEVPREYVEGVDRRSVERYARSLLLDGIIDGDKYARLVEESGGLLVEQRELSEEEIAKLAPYIARFNSLFNKNIKLSREIFTIIKPKA</sequence>
<proteinExistence type="predicted"/>
<reference key="2">
    <citation type="submission" date="2011-03" db="EMBL/GenBank/DDBJ databases">
        <title>Complete genome sequence of the thermoacidophilic crenarchaeon Thermoproteus uzoniensis 768-20.</title>
        <authorList>
            <person name="Mardanov A.V."/>
            <person name="Gumerov V.M."/>
            <person name="Beletsky A.V."/>
            <person name="Prokofeva M.I."/>
            <person name="Bonch-Osmolovskaya E.A."/>
            <person name="Ravin N.V."/>
            <person name="Skryabin K.G."/>
        </authorList>
    </citation>
    <scope>NUCLEOTIDE SEQUENCE</scope>
    <source>
        <strain>768-20</strain>
    </source>
</reference>
<dbReference type="InterPro" id="IPR002489">
    <property type="entry name" value="Glu_synth_asu_C"/>
</dbReference>
<evidence type="ECO:0000313" key="3">
    <source>
        <dbReference type="Proteomes" id="UP000008138"/>
    </source>
</evidence>
<dbReference type="GeneID" id="10359818"/>
<keyword evidence="3" id="KW-1185">Reference proteome</keyword>
<reference evidence="2 3" key="1">
    <citation type="journal article" date="2011" name="J. Bacteriol.">
        <title>Complete genome sequence of the thermoacidophilic crenarchaeon Thermoproteus uzoniensis 768-20.</title>
        <authorList>
            <person name="Mardanov A.V."/>
            <person name="Gumerov V.M."/>
            <person name="Beletsky A.V."/>
            <person name="Prokofeva M.I."/>
            <person name="Bonch-Osmolovskaya E.A."/>
            <person name="Ravin N.V."/>
            <person name="Skryabin K.G."/>
        </authorList>
    </citation>
    <scope>NUCLEOTIDE SEQUENCE [LARGE SCALE GENOMIC DNA]</scope>
    <source>
        <strain evidence="2 3">768-20</strain>
    </source>
</reference>
<dbReference type="STRING" id="999630.TUZN_0271"/>
<dbReference type="OrthoDB" id="2513at2157"/>
<dbReference type="Proteomes" id="UP000008138">
    <property type="component" value="Chromosome"/>
</dbReference>
<dbReference type="GO" id="GO:0016491">
    <property type="term" value="F:oxidoreductase activity"/>
    <property type="evidence" value="ECO:0007669"/>
    <property type="project" value="InterPro"/>
</dbReference>
<accession>F2L2A4</accession>
<dbReference type="Pfam" id="PF13522">
    <property type="entry name" value="GATase_6"/>
    <property type="match status" value="1"/>
</dbReference>
<dbReference type="EMBL" id="CP002590">
    <property type="protein sequence ID" value="AEA11769.1"/>
    <property type="molecule type" value="Genomic_DNA"/>
</dbReference>
<dbReference type="InterPro" id="IPR012075">
    <property type="entry name" value="Glu_synth_lsu_1/3"/>
</dbReference>
<dbReference type="SUPFAM" id="SSF69336">
    <property type="entry name" value="Alpha subunit of glutamate synthase, C-terminal domain"/>
    <property type="match status" value="1"/>
</dbReference>
<organism evidence="2 3">
    <name type="scientific">Thermoproteus uzoniensis (strain 768-20)</name>
    <dbReference type="NCBI Taxonomy" id="999630"/>
    <lineage>
        <taxon>Archaea</taxon>
        <taxon>Thermoproteota</taxon>
        <taxon>Thermoprotei</taxon>
        <taxon>Thermoproteales</taxon>
        <taxon>Thermoproteaceae</taxon>
        <taxon>Thermoproteus</taxon>
    </lineage>
</organism>
<dbReference type="AlphaFoldDB" id="F2L2A4"/>
<dbReference type="InterPro" id="IPR036485">
    <property type="entry name" value="Glu_synth_asu_C_sf"/>
</dbReference>
<gene>
    <name evidence="2" type="ordered locus">TUZN_0271</name>
</gene>
<evidence type="ECO:0000259" key="1">
    <source>
        <dbReference type="PROSITE" id="PS51278"/>
    </source>
</evidence>
<dbReference type="InterPro" id="IPR029055">
    <property type="entry name" value="Ntn_hydrolases_N"/>
</dbReference>
<dbReference type="eggNOG" id="arCOG00095">
    <property type="taxonomic scope" value="Archaea"/>
</dbReference>
<dbReference type="Gene3D" id="2.160.20.60">
    <property type="entry name" value="Glutamate synthase, alpha subunit, C-terminal domain"/>
    <property type="match status" value="1"/>
</dbReference>
<dbReference type="PANTHER" id="PTHR39673">
    <property type="entry name" value="TUNGSTEN FORMYLMETHANOFURAN DEHYDROGENASE, SUBUNIT C (FWDC)"/>
    <property type="match status" value="1"/>
</dbReference>
<dbReference type="RefSeq" id="WP_013679105.1">
    <property type="nucleotide sequence ID" value="NC_015315.1"/>
</dbReference>
<dbReference type="SUPFAM" id="SSF56235">
    <property type="entry name" value="N-terminal nucleophile aminohydrolases (Ntn hydrolases)"/>
    <property type="match status" value="1"/>
</dbReference>
<dbReference type="Gene3D" id="3.60.20.10">
    <property type="entry name" value="Glutamine Phosphoribosylpyrophosphate, subunit 1, domain 1"/>
    <property type="match status" value="1"/>
</dbReference>
<protein>
    <submittedName>
        <fullName evidence="2">Glutamate synthase, alpha subunit domain protein</fullName>
    </submittedName>
</protein>
<dbReference type="InterPro" id="IPR017932">
    <property type="entry name" value="GATase_2_dom"/>
</dbReference>
<evidence type="ECO:0000313" key="2">
    <source>
        <dbReference type="EMBL" id="AEA11769.1"/>
    </source>
</evidence>
<dbReference type="Pfam" id="PF01493">
    <property type="entry name" value="GXGXG"/>
    <property type="match status" value="1"/>
</dbReference>